<reference evidence="2 3" key="1">
    <citation type="submission" date="2023-09" db="EMBL/GenBank/DDBJ databases">
        <authorList>
            <person name="Rey-Velasco X."/>
        </authorList>
    </citation>
    <scope>NUCLEOTIDE SEQUENCE [LARGE SCALE GENOMIC DNA]</scope>
    <source>
        <strain evidence="2 3">P117</strain>
    </source>
</reference>
<name>A0ABU2ZNU9_9ALTE</name>
<feature type="transmembrane region" description="Helical" evidence="1">
    <location>
        <begin position="45"/>
        <end position="66"/>
    </location>
</feature>
<feature type="transmembrane region" description="Helical" evidence="1">
    <location>
        <begin position="73"/>
        <end position="92"/>
    </location>
</feature>
<comment type="caution">
    <text evidence="2">The sequence shown here is derived from an EMBL/GenBank/DDBJ whole genome shotgun (WGS) entry which is preliminary data.</text>
</comment>
<feature type="transmembrane region" description="Helical" evidence="1">
    <location>
        <begin position="98"/>
        <end position="119"/>
    </location>
</feature>
<feature type="transmembrane region" description="Helical" evidence="1">
    <location>
        <begin position="20"/>
        <end position="39"/>
    </location>
</feature>
<gene>
    <name evidence="2" type="ORF">RM552_05560</name>
</gene>
<accession>A0ABU2ZNU9</accession>
<dbReference type="RefSeq" id="WP_311367779.1">
    <property type="nucleotide sequence ID" value="NZ_JAVRHX010000001.1"/>
</dbReference>
<keyword evidence="1" id="KW-0472">Membrane</keyword>
<keyword evidence="3" id="KW-1185">Reference proteome</keyword>
<dbReference type="Proteomes" id="UP001253545">
    <property type="component" value="Unassembled WGS sequence"/>
</dbReference>
<dbReference type="InterPro" id="IPR018643">
    <property type="entry name" value="DUF2069_membrane"/>
</dbReference>
<sequence>MQSEQLPPVMSSQVLLFRRIALFSHLGLLLWLSIWYFALSSDQEYSTLFIIVIYLLPLLLPLLGIIKAKPYTHAWSCFIVLWYFLHAITVIYAEPAYIMHATLELLLACGMFVGCSMFARLRGQELGTSLPKLSKVMEDEKALFEGVKKNE</sequence>
<organism evidence="2 3">
    <name type="scientific">Glaciecola petra</name>
    <dbReference type="NCBI Taxonomy" id="3075602"/>
    <lineage>
        <taxon>Bacteria</taxon>
        <taxon>Pseudomonadati</taxon>
        <taxon>Pseudomonadota</taxon>
        <taxon>Gammaproteobacteria</taxon>
        <taxon>Alteromonadales</taxon>
        <taxon>Alteromonadaceae</taxon>
        <taxon>Glaciecola</taxon>
    </lineage>
</organism>
<dbReference type="EMBL" id="JAVRHX010000001">
    <property type="protein sequence ID" value="MDT0594301.1"/>
    <property type="molecule type" value="Genomic_DNA"/>
</dbReference>
<evidence type="ECO:0000313" key="2">
    <source>
        <dbReference type="EMBL" id="MDT0594301.1"/>
    </source>
</evidence>
<keyword evidence="1" id="KW-1133">Transmembrane helix</keyword>
<protein>
    <submittedName>
        <fullName evidence="2">DUF2069 domain-containing protein</fullName>
    </submittedName>
</protein>
<keyword evidence="1" id="KW-0812">Transmembrane</keyword>
<proteinExistence type="predicted"/>
<dbReference type="Pfam" id="PF09842">
    <property type="entry name" value="DUF2069"/>
    <property type="match status" value="1"/>
</dbReference>
<evidence type="ECO:0000256" key="1">
    <source>
        <dbReference type="SAM" id="Phobius"/>
    </source>
</evidence>
<evidence type="ECO:0000313" key="3">
    <source>
        <dbReference type="Proteomes" id="UP001253545"/>
    </source>
</evidence>